<dbReference type="GO" id="GO:0015031">
    <property type="term" value="P:protein transport"/>
    <property type="evidence" value="ECO:0007669"/>
    <property type="project" value="InterPro"/>
</dbReference>
<reference evidence="3 4" key="1">
    <citation type="journal article" name="Sci. Rep.">
        <title>Telomere-to-telomere assembled and centromere annotated genomes of the two main subspecies of the button mushroom Agaricus bisporus reveal especially polymorphic chromosome ends.</title>
        <authorList>
            <person name="Sonnenberg A.S.M."/>
            <person name="Sedaghat-Telgerd N."/>
            <person name="Lavrijssen B."/>
            <person name="Ohm R.A."/>
            <person name="Hendrickx P.M."/>
            <person name="Scholtmeijer K."/>
            <person name="Baars J.J.P."/>
            <person name="van Peer A."/>
        </authorList>
    </citation>
    <scope>NUCLEOTIDE SEQUENCE [LARGE SCALE GENOMIC DNA]</scope>
    <source>
        <strain evidence="3 4">H119_p4</strain>
    </source>
</reference>
<feature type="compositionally biased region" description="Basic and acidic residues" evidence="2">
    <location>
        <begin position="187"/>
        <end position="202"/>
    </location>
</feature>
<comment type="similarity">
    <text evidence="1">Belongs to the IST1 family.</text>
</comment>
<dbReference type="OMA" id="HEFVEMS"/>
<dbReference type="Proteomes" id="UP000629468">
    <property type="component" value="Unassembled WGS sequence"/>
</dbReference>
<evidence type="ECO:0000313" key="3">
    <source>
        <dbReference type="EMBL" id="KAF7784212.1"/>
    </source>
</evidence>
<dbReference type="Pfam" id="PF03398">
    <property type="entry name" value="Ist1"/>
    <property type="match status" value="1"/>
</dbReference>
<dbReference type="InterPro" id="IPR005061">
    <property type="entry name" value="Ist1"/>
</dbReference>
<dbReference type="PANTHER" id="PTHR12161">
    <property type="entry name" value="IST1 FAMILY MEMBER"/>
    <property type="match status" value="1"/>
</dbReference>
<protein>
    <recommendedName>
        <fullName evidence="5">DUF292-domain-containing protein</fullName>
    </recommendedName>
</protein>
<feature type="region of interest" description="Disordered" evidence="2">
    <location>
        <begin position="181"/>
        <end position="216"/>
    </location>
</feature>
<dbReference type="InterPro" id="IPR042277">
    <property type="entry name" value="IST1-like"/>
</dbReference>
<organism evidence="3 4">
    <name type="scientific">Agaricus bisporus var. burnettii</name>
    <dbReference type="NCBI Taxonomy" id="192524"/>
    <lineage>
        <taxon>Eukaryota</taxon>
        <taxon>Fungi</taxon>
        <taxon>Dikarya</taxon>
        <taxon>Basidiomycota</taxon>
        <taxon>Agaricomycotina</taxon>
        <taxon>Agaricomycetes</taxon>
        <taxon>Agaricomycetidae</taxon>
        <taxon>Agaricales</taxon>
        <taxon>Agaricineae</taxon>
        <taxon>Agaricaceae</taxon>
        <taxon>Agaricus</taxon>
    </lineage>
</organism>
<gene>
    <name evidence="3" type="ORF">Agabi119p4_377</name>
</gene>
<evidence type="ECO:0000256" key="1">
    <source>
        <dbReference type="ARBA" id="ARBA00005536"/>
    </source>
</evidence>
<dbReference type="AlphaFoldDB" id="A0A8H7KL11"/>
<dbReference type="PANTHER" id="PTHR12161:SF5">
    <property type="entry name" value="IST1 HOMOLOG"/>
    <property type="match status" value="1"/>
</dbReference>
<dbReference type="FunFam" id="1.20.1260.60:FF:000002">
    <property type="entry name" value="Vacuolar protein sorting-associated protein IST1"/>
    <property type="match status" value="1"/>
</dbReference>
<evidence type="ECO:0000313" key="4">
    <source>
        <dbReference type="Proteomes" id="UP000629468"/>
    </source>
</evidence>
<dbReference type="EMBL" id="JABXXO010000001">
    <property type="protein sequence ID" value="KAF7784212.1"/>
    <property type="molecule type" value="Genomic_DNA"/>
</dbReference>
<evidence type="ECO:0000256" key="2">
    <source>
        <dbReference type="SAM" id="MobiDB-lite"/>
    </source>
</evidence>
<proteinExistence type="inferred from homology"/>
<dbReference type="Gene3D" id="1.20.1260.60">
    <property type="entry name" value="Vacuolar protein sorting-associated protein Ist1"/>
    <property type="match status" value="1"/>
</dbReference>
<accession>A0A8H7KL11</accession>
<sequence>MIPWNAPKAKVQLRLSVQRLRTLQQKKEAQAKASRRDIATLLERGKIETARIKVESLINEDIHVELLELLELYCELLLARFGLLDQNNRAPDPAIHEGVSSIIYAAPRTELKELQVLRDILMHKYGREFSIGVMENRNNCITDRVLRKLVVDAPSMELVDAYLRELAKGYGIPWGLDVAQDAGSGSDKVKESKEGGEERQPDEPSNVANEEAADALPVYKKVEEEDDFDALSKRFAALKKR</sequence>
<comment type="caution">
    <text evidence="3">The sequence shown here is derived from an EMBL/GenBank/DDBJ whole genome shotgun (WGS) entry which is preliminary data.</text>
</comment>
<name>A0A8H7KL11_AGABI</name>
<evidence type="ECO:0008006" key="5">
    <source>
        <dbReference type="Google" id="ProtNLM"/>
    </source>
</evidence>